<dbReference type="InterPro" id="IPR024158">
    <property type="entry name" value="Mt_import_TIM15"/>
</dbReference>
<dbReference type="GO" id="GO:0030150">
    <property type="term" value="P:protein import into mitochondrial matrix"/>
    <property type="evidence" value="ECO:0007669"/>
    <property type="project" value="TreeGrafter"/>
</dbReference>
<keyword evidence="1" id="KW-0479">Metal-binding</keyword>
<dbReference type="Pfam" id="PF05180">
    <property type="entry name" value="zf-DNL"/>
    <property type="match status" value="1"/>
</dbReference>
<comment type="caution">
    <text evidence="6">The sequence shown here is derived from an EMBL/GenBank/DDBJ whole genome shotgun (WGS) entry which is preliminary data.</text>
</comment>
<dbReference type="Proteomes" id="UP000800235">
    <property type="component" value="Unassembled WGS sequence"/>
</dbReference>
<proteinExistence type="predicted"/>
<dbReference type="InterPro" id="IPR007853">
    <property type="entry name" value="Znf_DNL-typ"/>
</dbReference>
<evidence type="ECO:0000256" key="2">
    <source>
        <dbReference type="ARBA" id="ARBA00022771"/>
    </source>
</evidence>
<dbReference type="PANTHER" id="PTHR20922:SF13">
    <property type="entry name" value="DNL-TYPE ZINC FINGER PROTEIN"/>
    <property type="match status" value="1"/>
</dbReference>
<evidence type="ECO:0000313" key="6">
    <source>
        <dbReference type="EMBL" id="KAF2416519.1"/>
    </source>
</evidence>
<name>A0A9P4NDY2_9PEZI</name>
<gene>
    <name evidence="6" type="ORF">EJ08DRAFT_552234</name>
</gene>
<keyword evidence="2 4" id="KW-0863">Zinc-finger</keyword>
<reference evidence="6" key="1">
    <citation type="journal article" date="2020" name="Stud. Mycol.">
        <title>101 Dothideomycetes genomes: a test case for predicting lifestyles and emergence of pathogens.</title>
        <authorList>
            <person name="Haridas S."/>
            <person name="Albert R."/>
            <person name="Binder M."/>
            <person name="Bloem J."/>
            <person name="Labutti K."/>
            <person name="Salamov A."/>
            <person name="Andreopoulos B."/>
            <person name="Baker S."/>
            <person name="Barry K."/>
            <person name="Bills G."/>
            <person name="Bluhm B."/>
            <person name="Cannon C."/>
            <person name="Castanera R."/>
            <person name="Culley D."/>
            <person name="Daum C."/>
            <person name="Ezra D."/>
            <person name="Gonzalez J."/>
            <person name="Henrissat B."/>
            <person name="Kuo A."/>
            <person name="Liang C."/>
            <person name="Lipzen A."/>
            <person name="Lutzoni F."/>
            <person name="Magnuson J."/>
            <person name="Mondo S."/>
            <person name="Nolan M."/>
            <person name="Ohm R."/>
            <person name="Pangilinan J."/>
            <person name="Park H.-J."/>
            <person name="Ramirez L."/>
            <person name="Alfaro M."/>
            <person name="Sun H."/>
            <person name="Tritt A."/>
            <person name="Yoshinaga Y."/>
            <person name="Zwiers L.-H."/>
            <person name="Turgeon B."/>
            <person name="Goodwin S."/>
            <person name="Spatafora J."/>
            <person name="Crous P."/>
            <person name="Grigoriev I."/>
        </authorList>
    </citation>
    <scope>NUCLEOTIDE SEQUENCE</scope>
    <source>
        <strain evidence="6">CBS 130266</strain>
    </source>
</reference>
<evidence type="ECO:0000313" key="7">
    <source>
        <dbReference type="Proteomes" id="UP000800235"/>
    </source>
</evidence>
<feature type="non-terminal residue" evidence="6">
    <location>
        <position position="1"/>
    </location>
</feature>
<dbReference type="OrthoDB" id="512667at2759"/>
<evidence type="ECO:0000259" key="5">
    <source>
        <dbReference type="PROSITE" id="PS51501"/>
    </source>
</evidence>
<dbReference type="GO" id="GO:0051087">
    <property type="term" value="F:protein-folding chaperone binding"/>
    <property type="evidence" value="ECO:0007669"/>
    <property type="project" value="TreeGrafter"/>
</dbReference>
<sequence>TEPPKPEAPAYDLTFTCKKCDNRSTHKVSKQGYHNGTVLITCPGCKNRHLIADHLKIFSDKRITLEDIMKEKGQVFRKGGLLPSGDVEFWDTGEVVTREPPG</sequence>
<dbReference type="GO" id="GO:0005739">
    <property type="term" value="C:mitochondrion"/>
    <property type="evidence" value="ECO:0007669"/>
    <property type="project" value="TreeGrafter"/>
</dbReference>
<keyword evidence="3" id="KW-0862">Zinc</keyword>
<dbReference type="GO" id="GO:0008270">
    <property type="term" value="F:zinc ion binding"/>
    <property type="evidence" value="ECO:0007669"/>
    <property type="project" value="UniProtKB-KW"/>
</dbReference>
<dbReference type="PANTHER" id="PTHR20922">
    <property type="entry name" value="DNL-TYPE ZINC FINGER PROTEIN"/>
    <property type="match status" value="1"/>
</dbReference>
<dbReference type="GO" id="GO:0006457">
    <property type="term" value="P:protein folding"/>
    <property type="evidence" value="ECO:0007669"/>
    <property type="project" value="TreeGrafter"/>
</dbReference>
<dbReference type="GO" id="GO:0050821">
    <property type="term" value="P:protein stabilization"/>
    <property type="evidence" value="ECO:0007669"/>
    <property type="project" value="TreeGrafter"/>
</dbReference>
<evidence type="ECO:0000256" key="1">
    <source>
        <dbReference type="ARBA" id="ARBA00022723"/>
    </source>
</evidence>
<evidence type="ECO:0000256" key="3">
    <source>
        <dbReference type="ARBA" id="ARBA00022833"/>
    </source>
</evidence>
<keyword evidence="7" id="KW-1185">Reference proteome</keyword>
<feature type="non-terminal residue" evidence="6">
    <location>
        <position position="102"/>
    </location>
</feature>
<protein>
    <submittedName>
        <fullName evidence="6">Zf-DNL-domain-containing protein</fullName>
    </submittedName>
</protein>
<dbReference type="AlphaFoldDB" id="A0A9P4NDY2"/>
<organism evidence="6 7">
    <name type="scientific">Tothia fuscella</name>
    <dbReference type="NCBI Taxonomy" id="1048955"/>
    <lineage>
        <taxon>Eukaryota</taxon>
        <taxon>Fungi</taxon>
        <taxon>Dikarya</taxon>
        <taxon>Ascomycota</taxon>
        <taxon>Pezizomycotina</taxon>
        <taxon>Dothideomycetes</taxon>
        <taxon>Pleosporomycetidae</taxon>
        <taxon>Venturiales</taxon>
        <taxon>Cylindrosympodiaceae</taxon>
        <taxon>Tothia</taxon>
    </lineage>
</organism>
<feature type="domain" description="DNL-type" evidence="5">
    <location>
        <begin position="6"/>
        <end position="102"/>
    </location>
</feature>
<dbReference type="EMBL" id="MU007157">
    <property type="protein sequence ID" value="KAF2416519.1"/>
    <property type="molecule type" value="Genomic_DNA"/>
</dbReference>
<accession>A0A9P4NDY2</accession>
<evidence type="ECO:0000256" key="4">
    <source>
        <dbReference type="PROSITE-ProRule" id="PRU00834"/>
    </source>
</evidence>
<dbReference type="PROSITE" id="PS51501">
    <property type="entry name" value="ZF_DNL"/>
    <property type="match status" value="1"/>
</dbReference>